<dbReference type="Proteomes" id="UP000269396">
    <property type="component" value="Unassembled WGS sequence"/>
</dbReference>
<evidence type="ECO:0000313" key="2">
    <source>
        <dbReference type="EMBL" id="VDP78750.1"/>
    </source>
</evidence>
<evidence type="ECO:0000313" key="3">
    <source>
        <dbReference type="Proteomes" id="UP000269396"/>
    </source>
</evidence>
<proteinExistence type="predicted"/>
<feature type="region of interest" description="Disordered" evidence="1">
    <location>
        <begin position="1"/>
        <end position="33"/>
    </location>
</feature>
<keyword evidence="3" id="KW-1185">Reference proteome</keyword>
<accession>A0A183PXH5</accession>
<protein>
    <submittedName>
        <fullName evidence="2">Uncharacterized protein</fullName>
    </submittedName>
</protein>
<feature type="compositionally biased region" description="Low complexity" evidence="1">
    <location>
        <begin position="15"/>
        <end position="29"/>
    </location>
</feature>
<reference evidence="2 3" key="1">
    <citation type="submission" date="2018-11" db="EMBL/GenBank/DDBJ databases">
        <authorList>
            <consortium name="Pathogen Informatics"/>
        </authorList>
    </citation>
    <scope>NUCLEOTIDE SEQUENCE [LARGE SCALE GENOMIC DNA]</scope>
    <source>
        <strain>Denwood</strain>
        <strain evidence="3">Zambia</strain>
    </source>
</reference>
<name>A0A183PXH5_9TREM</name>
<gene>
    <name evidence="2" type="ORF">SMTD_LOCUS19060</name>
</gene>
<evidence type="ECO:0000256" key="1">
    <source>
        <dbReference type="SAM" id="MobiDB-lite"/>
    </source>
</evidence>
<sequence>MKEASPELSTIGIFNTTTNTTATTTTTNTSDNSDLLHHTAAMSTSPNNQPIHFITRENHQTAV</sequence>
<organism evidence="2 3">
    <name type="scientific">Schistosoma mattheei</name>
    <dbReference type="NCBI Taxonomy" id="31246"/>
    <lineage>
        <taxon>Eukaryota</taxon>
        <taxon>Metazoa</taxon>
        <taxon>Spiralia</taxon>
        <taxon>Lophotrochozoa</taxon>
        <taxon>Platyhelminthes</taxon>
        <taxon>Trematoda</taxon>
        <taxon>Digenea</taxon>
        <taxon>Strigeidida</taxon>
        <taxon>Schistosomatoidea</taxon>
        <taxon>Schistosomatidae</taxon>
        <taxon>Schistosoma</taxon>
    </lineage>
</organism>
<dbReference type="EMBL" id="UZAL01041595">
    <property type="protein sequence ID" value="VDP78750.1"/>
    <property type="molecule type" value="Genomic_DNA"/>
</dbReference>
<dbReference type="AlphaFoldDB" id="A0A183PXH5"/>